<dbReference type="EMBL" id="JBAWTH010000014">
    <property type="protein sequence ID" value="KAL2288994.1"/>
    <property type="molecule type" value="Genomic_DNA"/>
</dbReference>
<feature type="compositionally biased region" description="Basic and acidic residues" evidence="1">
    <location>
        <begin position="860"/>
        <end position="881"/>
    </location>
</feature>
<feature type="compositionally biased region" description="Basic and acidic residues" evidence="1">
    <location>
        <begin position="587"/>
        <end position="610"/>
    </location>
</feature>
<evidence type="ECO:0000256" key="1">
    <source>
        <dbReference type="SAM" id="MobiDB-lite"/>
    </source>
</evidence>
<feature type="compositionally biased region" description="Acidic residues" evidence="1">
    <location>
        <begin position="491"/>
        <end position="500"/>
    </location>
</feature>
<feature type="compositionally biased region" description="Low complexity" evidence="1">
    <location>
        <begin position="501"/>
        <end position="539"/>
    </location>
</feature>
<proteinExistence type="predicted"/>
<feature type="compositionally biased region" description="Polar residues" evidence="1">
    <location>
        <begin position="31"/>
        <end position="45"/>
    </location>
</feature>
<feature type="compositionally biased region" description="Basic and acidic residues" evidence="1">
    <location>
        <begin position="909"/>
        <end position="921"/>
    </location>
</feature>
<feature type="compositionally biased region" description="Low complexity" evidence="1">
    <location>
        <begin position="975"/>
        <end position="984"/>
    </location>
</feature>
<feature type="compositionally biased region" description="Polar residues" evidence="1">
    <location>
        <begin position="893"/>
        <end position="906"/>
    </location>
</feature>
<feature type="region of interest" description="Disordered" evidence="1">
    <location>
        <begin position="1"/>
        <end position="77"/>
    </location>
</feature>
<evidence type="ECO:0000313" key="3">
    <source>
        <dbReference type="Proteomes" id="UP001600888"/>
    </source>
</evidence>
<reference evidence="2 3" key="1">
    <citation type="submission" date="2024-03" db="EMBL/GenBank/DDBJ databases">
        <title>A high-quality draft genome sequence of Diaporthe vaccinii, a causative agent of upright dieback and viscid rot disease in cranberry plants.</title>
        <authorList>
            <person name="Sarrasin M."/>
            <person name="Lang B.F."/>
            <person name="Burger G."/>
        </authorList>
    </citation>
    <scope>NUCLEOTIDE SEQUENCE [LARGE SCALE GENOMIC DNA]</scope>
    <source>
        <strain evidence="2 3">IS7</strain>
    </source>
</reference>
<dbReference type="InterPro" id="IPR036028">
    <property type="entry name" value="SH3-like_dom_sf"/>
</dbReference>
<feature type="compositionally biased region" description="Basic and acidic residues" evidence="1">
    <location>
        <begin position="618"/>
        <end position="663"/>
    </location>
</feature>
<organism evidence="2 3">
    <name type="scientific">Diaporthe vaccinii</name>
    <dbReference type="NCBI Taxonomy" id="105482"/>
    <lineage>
        <taxon>Eukaryota</taxon>
        <taxon>Fungi</taxon>
        <taxon>Dikarya</taxon>
        <taxon>Ascomycota</taxon>
        <taxon>Pezizomycotina</taxon>
        <taxon>Sordariomycetes</taxon>
        <taxon>Sordariomycetidae</taxon>
        <taxon>Diaporthales</taxon>
        <taxon>Diaporthaceae</taxon>
        <taxon>Diaporthe</taxon>
        <taxon>Diaporthe eres species complex</taxon>
    </lineage>
</organism>
<accession>A0ABR4F2S8</accession>
<dbReference type="Proteomes" id="UP001600888">
    <property type="component" value="Unassembled WGS sequence"/>
</dbReference>
<dbReference type="PANTHER" id="PTHR47775">
    <property type="entry name" value="BUD SITE SELECTION PROTEIN 14"/>
    <property type="match status" value="1"/>
</dbReference>
<dbReference type="InterPro" id="IPR053039">
    <property type="entry name" value="Polarity_Bud-Selection_Reg"/>
</dbReference>
<dbReference type="SUPFAM" id="SSF50044">
    <property type="entry name" value="SH3-domain"/>
    <property type="match status" value="1"/>
</dbReference>
<sequence length="1063" mass="115924">MTRPEIIRADSIDLQDREAPSAKNHTARPSPLNTSQSAASGTGTAPHQAETLREVAAGQAEEELRSPRVSWTNGGEAGDLQQYAEDLAAGVTSSLTGQPLSAANMAARQQDDLAVAQNGGMETEDADLDGDDGDLDDDDMMDKISSSPSIDDGGSPTCHLPPLQSLHHCASPCSSPASACFSEARSFPYLDQPDYLPLQLAHSEAEKSPAALPRRRHHHLPGSSPGHPDAQAGDADTAPEDIGQKSLRSSGSPIDLHVMGCSLPDTDDGIRNALDDLLDGIQSLQKDLEAEQAGVDEAIGMEDEASSTDDLIVPYECSTDEDDDDDNFLESNDSRFIDSGWGGECLHDTEDIDFELVYALHTFIATVEGQANATKGDAMVLLDDSNSYWWLVRVVKDSSIGMMSPGVGFYSLGLNMADAPHQGYLPAEHIETPTERLARLNKHRNIDLSATMLGDQSDKTKNPIKTAMRRRKKNVSFAAPTYVDYSDFDYDTEEEEEAEAEFYAQQQQQQQQAQQQSQQQSAATKQTTADETAASEEAAQVAPLRPRAQKTVQIVDPANSDSKEESPTSAKGNRTSEEIFETNGVEGPKRKADGTVRDSFFKDDTVETKKITLTPNLLRDDGTVRASTDSDKGVNKRPSFDKLDKEIREEKKGKDKKEKEKKGGFRSLFSRKDKKQKGGDDDDSLGKRSMDAVAEAPERESEDFNDDQDKAGASPQRNPSKLHKQQPRVEPSLANKSGTVQRDANGMDLSTFLNEGKLKNVANVPPASMRLVEPDAQDQRGAEAVRSNQVDETKASRSAASRSDSVDDSPPQATTAKSRMQIEDSDSGEDDYNETLRQMSGSGKKTQEKPQQESPQQDRTQQEKPQQEGTQKEEPQQEKPFRPTLPGAFPDSYMSTQSAQSNSTITPERAAEATQRQDRLSESPIEVSPITPSGDKPPALVGDTSSQEDHSSPVSSPSPELIDREEAGGTHRNQDSITTSTSTTTVSNWNDTSLREFFDSGTDIRDLLVVVYDKTDVEPVGPEHPVAGTLFKEQNAKLAEITTQLDHMLGDWLARKQRLRGTV</sequence>
<name>A0ABR4F2S8_9PEZI</name>
<comment type="caution">
    <text evidence="2">The sequence shown here is derived from an EMBL/GenBank/DDBJ whole genome shotgun (WGS) entry which is preliminary data.</text>
</comment>
<feature type="compositionally biased region" description="Basic and acidic residues" evidence="1">
    <location>
        <begin position="777"/>
        <end position="795"/>
    </location>
</feature>
<keyword evidence="3" id="KW-1185">Reference proteome</keyword>
<feature type="region of interest" description="Disordered" evidence="1">
    <location>
        <begin position="204"/>
        <end position="260"/>
    </location>
</feature>
<gene>
    <name evidence="2" type="ORF">FJTKL_02852</name>
</gene>
<evidence type="ECO:0000313" key="2">
    <source>
        <dbReference type="EMBL" id="KAL2288994.1"/>
    </source>
</evidence>
<feature type="compositionally biased region" description="Basic and acidic residues" evidence="1">
    <location>
        <begin position="1"/>
        <end position="20"/>
    </location>
</feature>
<evidence type="ECO:0008006" key="4">
    <source>
        <dbReference type="Google" id="ProtNLM"/>
    </source>
</evidence>
<feature type="region of interest" description="Disordered" evidence="1">
    <location>
        <begin position="491"/>
        <end position="984"/>
    </location>
</feature>
<feature type="compositionally biased region" description="Polar residues" evidence="1">
    <location>
        <begin position="835"/>
        <end position="844"/>
    </location>
</feature>
<feature type="compositionally biased region" description="Acidic residues" evidence="1">
    <location>
        <begin position="823"/>
        <end position="833"/>
    </location>
</feature>
<dbReference type="PANTHER" id="PTHR47775:SF1">
    <property type="entry name" value="BUD SITE SELECTION PROTEIN 14"/>
    <property type="match status" value="1"/>
</dbReference>
<feature type="compositionally biased region" description="Basic and acidic residues" evidence="1">
    <location>
        <begin position="676"/>
        <end position="690"/>
    </location>
</feature>
<feature type="compositionally biased region" description="Basic and acidic residues" evidence="1">
    <location>
        <begin position="961"/>
        <end position="974"/>
    </location>
</feature>
<protein>
    <recommendedName>
        <fullName evidence="4">SH3 domain-containing protein</fullName>
    </recommendedName>
</protein>